<dbReference type="Pfam" id="PF17820">
    <property type="entry name" value="PDZ_6"/>
    <property type="match status" value="1"/>
</dbReference>
<dbReference type="Gene3D" id="3.30.457.10">
    <property type="entry name" value="Copper amine oxidase-like, N-terminal domain"/>
    <property type="match status" value="1"/>
</dbReference>
<dbReference type="Gene3D" id="3.30.750.44">
    <property type="match status" value="1"/>
</dbReference>
<dbReference type="AlphaFoldDB" id="K8DXJ9"/>
<dbReference type="InterPro" id="IPR029045">
    <property type="entry name" value="ClpP/crotonase-like_dom_sf"/>
</dbReference>
<dbReference type="GO" id="GO:0004175">
    <property type="term" value="F:endopeptidase activity"/>
    <property type="evidence" value="ECO:0007669"/>
    <property type="project" value="TreeGrafter"/>
</dbReference>
<gene>
    <name evidence="7" type="ORF">DESHY_110224</name>
</gene>
<name>K8DXJ9_9FIRM</name>
<comment type="caution">
    <text evidence="7">The sequence shown here is derived from an EMBL/GenBank/DDBJ whole genome shotgun (WGS) entry which is preliminary data.</text>
</comment>
<dbReference type="FunFam" id="2.30.42.10:FF:000063">
    <property type="entry name" value="Peptidase, S41 family"/>
    <property type="match status" value="1"/>
</dbReference>
<dbReference type="Pfam" id="PF03572">
    <property type="entry name" value="Peptidase_S41"/>
    <property type="match status" value="1"/>
</dbReference>
<evidence type="ECO:0000256" key="3">
    <source>
        <dbReference type="ARBA" id="ARBA00022801"/>
    </source>
</evidence>
<feature type="domain" description="PDZ" evidence="6">
    <location>
        <begin position="106"/>
        <end position="147"/>
    </location>
</feature>
<evidence type="ECO:0000256" key="2">
    <source>
        <dbReference type="ARBA" id="ARBA00022670"/>
    </source>
</evidence>
<dbReference type="SMART" id="SM00228">
    <property type="entry name" value="PDZ"/>
    <property type="match status" value="1"/>
</dbReference>
<dbReference type="Pfam" id="PF22694">
    <property type="entry name" value="CtpB_N-like"/>
    <property type="match status" value="1"/>
</dbReference>
<dbReference type="STRING" id="1121428.DESHY_110224"/>
<dbReference type="GO" id="GO:0007165">
    <property type="term" value="P:signal transduction"/>
    <property type="evidence" value="ECO:0007669"/>
    <property type="project" value="TreeGrafter"/>
</dbReference>
<dbReference type="CDD" id="cd07560">
    <property type="entry name" value="Peptidase_S41_CPP"/>
    <property type="match status" value="1"/>
</dbReference>
<dbReference type="OrthoDB" id="9812068at2"/>
<sequence>MFRRYILAMILFCFIWSVPAYAEEDKALAGASTIGEVFGYISRYHLKQTDIDQLTKAGIKGMLEQLEDPYTVYFPPGELEHFSDELNGDFEGIGAELEIKDQYPCIVRVLTGTPAEAAGLQKGDVILAVDGQDVAGKEIYDIVSMLRGEKGTHVNLTVKRDGQSEITVSITRNTVNLPTVRSEMLSHGIGYLAIESFGMETGAEFAEALIKLQQSGSRSLIIDLRNNGGGYVDAAAEIASYLLGKDKTVFVTVDRAKHRDAFITELDSLIEEMPLVVLVNEQTASAAEILAGALQDYQTAVLVGTPTYGKGTVQDIIPLSNGGALKLTTAYYTTPRGRYIDGSGLQPDHCVTIPELQLSIAKQLLHPTKQVIQFTAGQAKAVVNDEIIPVPGGLLKEQGSAMVPLRFTLEALGYQVAYDGRSQTVKVTGKQQVWLLPTKKTNSLLNGLTKQLHLPLREKNNTVYISAKDLMYLGLQVTVQENKVTVSSK</sequence>
<dbReference type="SUPFAM" id="SSF52096">
    <property type="entry name" value="ClpP/crotonase"/>
    <property type="match status" value="1"/>
</dbReference>
<dbReference type="InterPro" id="IPR005151">
    <property type="entry name" value="Tail-specific_protease"/>
</dbReference>
<accession>K8DXJ9</accession>
<dbReference type="SUPFAM" id="SSF50156">
    <property type="entry name" value="PDZ domain-like"/>
    <property type="match status" value="1"/>
</dbReference>
<protein>
    <submittedName>
        <fullName evidence="7">Carboxyl-terminal protease</fullName>
    </submittedName>
</protein>
<dbReference type="PANTHER" id="PTHR32060">
    <property type="entry name" value="TAIL-SPECIFIC PROTEASE"/>
    <property type="match status" value="1"/>
</dbReference>
<dbReference type="CDD" id="cd06782">
    <property type="entry name" value="cpPDZ_CPP-like"/>
    <property type="match status" value="1"/>
</dbReference>
<dbReference type="GO" id="GO:0006508">
    <property type="term" value="P:proteolysis"/>
    <property type="evidence" value="ECO:0007669"/>
    <property type="project" value="UniProtKB-KW"/>
</dbReference>
<comment type="similarity">
    <text evidence="1">Belongs to the peptidase S41A family.</text>
</comment>
<evidence type="ECO:0000259" key="6">
    <source>
        <dbReference type="PROSITE" id="PS50106"/>
    </source>
</evidence>
<dbReference type="Pfam" id="PF07833">
    <property type="entry name" value="Cu_amine_oxidN1"/>
    <property type="match status" value="1"/>
</dbReference>
<dbReference type="GO" id="GO:0008236">
    <property type="term" value="F:serine-type peptidase activity"/>
    <property type="evidence" value="ECO:0007669"/>
    <property type="project" value="UniProtKB-KW"/>
</dbReference>
<keyword evidence="5" id="KW-0732">Signal</keyword>
<dbReference type="EMBL" id="CAOS01000003">
    <property type="protein sequence ID" value="CCO07280.1"/>
    <property type="molecule type" value="Genomic_DNA"/>
</dbReference>
<evidence type="ECO:0000256" key="4">
    <source>
        <dbReference type="ARBA" id="ARBA00022825"/>
    </source>
</evidence>
<organism evidence="7 8">
    <name type="scientific">Desulforamulus hydrothermalis Lam5 = DSM 18033</name>
    <dbReference type="NCBI Taxonomy" id="1121428"/>
    <lineage>
        <taxon>Bacteria</taxon>
        <taxon>Bacillati</taxon>
        <taxon>Bacillota</taxon>
        <taxon>Clostridia</taxon>
        <taxon>Eubacteriales</taxon>
        <taxon>Peptococcaceae</taxon>
        <taxon>Desulforamulus</taxon>
    </lineage>
</organism>
<dbReference type="Gene3D" id="2.30.42.10">
    <property type="match status" value="1"/>
</dbReference>
<dbReference type="InterPro" id="IPR001478">
    <property type="entry name" value="PDZ"/>
</dbReference>
<dbReference type="Proteomes" id="UP000009315">
    <property type="component" value="Unassembled WGS sequence"/>
</dbReference>
<keyword evidence="3" id="KW-0378">Hydrolase</keyword>
<dbReference type="Gene3D" id="3.90.226.10">
    <property type="entry name" value="2-enoyl-CoA Hydratase, Chain A, domain 1"/>
    <property type="match status" value="1"/>
</dbReference>
<dbReference type="InterPro" id="IPR041489">
    <property type="entry name" value="PDZ_6"/>
</dbReference>
<reference evidence="7 8" key="1">
    <citation type="journal article" date="2013" name="Genome Announc.">
        <title>Genome Sequence of the Sulfate-Reducing Bacterium Desulfotomaculum hydrothermale Lam5(T).</title>
        <authorList>
            <person name="Amin O."/>
            <person name="Fardeau M.L."/>
            <person name="Valette O."/>
            <person name="Hirschler-Rea A."/>
            <person name="Barbe V."/>
            <person name="Medigue C."/>
            <person name="Vacherie B."/>
            <person name="Ollivier B."/>
            <person name="Bertin P.N."/>
            <person name="Dolla A."/>
        </authorList>
    </citation>
    <scope>NUCLEOTIDE SEQUENCE [LARGE SCALE GENOMIC DNA]</scope>
    <source>
        <strain evidence="8">Lam5 / DSM 18033</strain>
    </source>
</reference>
<dbReference type="PANTHER" id="PTHR32060:SF30">
    <property type="entry name" value="CARBOXY-TERMINAL PROCESSING PROTEASE CTPA"/>
    <property type="match status" value="1"/>
</dbReference>
<dbReference type="InterPro" id="IPR036582">
    <property type="entry name" value="Mao_N_sf"/>
</dbReference>
<evidence type="ECO:0000313" key="8">
    <source>
        <dbReference type="Proteomes" id="UP000009315"/>
    </source>
</evidence>
<evidence type="ECO:0000256" key="1">
    <source>
        <dbReference type="ARBA" id="ARBA00009179"/>
    </source>
</evidence>
<proteinExistence type="inferred from homology"/>
<keyword evidence="4" id="KW-0720">Serine protease</keyword>
<keyword evidence="2 7" id="KW-0645">Protease</keyword>
<dbReference type="GO" id="GO:0030288">
    <property type="term" value="C:outer membrane-bounded periplasmic space"/>
    <property type="evidence" value="ECO:0007669"/>
    <property type="project" value="TreeGrafter"/>
</dbReference>
<dbReference type="InterPro" id="IPR036034">
    <property type="entry name" value="PDZ_sf"/>
</dbReference>
<dbReference type="InterPro" id="IPR004447">
    <property type="entry name" value="Peptidase_S41A"/>
</dbReference>
<dbReference type="PROSITE" id="PS50106">
    <property type="entry name" value="PDZ"/>
    <property type="match status" value="1"/>
</dbReference>
<evidence type="ECO:0000313" key="7">
    <source>
        <dbReference type="EMBL" id="CCO07280.1"/>
    </source>
</evidence>
<dbReference type="InterPro" id="IPR055210">
    <property type="entry name" value="CtpA/B_N"/>
</dbReference>
<evidence type="ECO:0000256" key="5">
    <source>
        <dbReference type="SAM" id="SignalP"/>
    </source>
</evidence>
<feature type="signal peptide" evidence="5">
    <location>
        <begin position="1"/>
        <end position="22"/>
    </location>
</feature>
<dbReference type="NCBIfam" id="TIGR00225">
    <property type="entry name" value="prc"/>
    <property type="match status" value="1"/>
</dbReference>
<dbReference type="InterPro" id="IPR012854">
    <property type="entry name" value="Cu_amine_oxidase-like_N"/>
</dbReference>
<keyword evidence="8" id="KW-1185">Reference proteome</keyword>
<dbReference type="RefSeq" id="WP_008410102.1">
    <property type="nucleotide sequence ID" value="NZ_CAOS01000003.1"/>
</dbReference>
<feature type="chain" id="PRO_5003916685" evidence="5">
    <location>
        <begin position="23"/>
        <end position="489"/>
    </location>
</feature>
<dbReference type="eggNOG" id="COG0793">
    <property type="taxonomic scope" value="Bacteria"/>
</dbReference>
<dbReference type="SMART" id="SM00245">
    <property type="entry name" value="TSPc"/>
    <property type="match status" value="1"/>
</dbReference>
<dbReference type="SUPFAM" id="SSF55383">
    <property type="entry name" value="Copper amine oxidase, domain N"/>
    <property type="match status" value="1"/>
</dbReference>